<reference evidence="1" key="1">
    <citation type="journal article" date="2019" name="Environ. Microbiol.">
        <title>Fungal ecological strategies reflected in gene transcription - a case study of two litter decomposers.</title>
        <authorList>
            <person name="Barbi F."/>
            <person name="Kohler A."/>
            <person name="Barry K."/>
            <person name="Baskaran P."/>
            <person name="Daum C."/>
            <person name="Fauchery L."/>
            <person name="Ihrmark K."/>
            <person name="Kuo A."/>
            <person name="LaButti K."/>
            <person name="Lipzen A."/>
            <person name="Morin E."/>
            <person name="Grigoriev I.V."/>
            <person name="Henrissat B."/>
            <person name="Lindahl B."/>
            <person name="Martin F."/>
        </authorList>
    </citation>
    <scope>NUCLEOTIDE SEQUENCE</scope>
    <source>
        <strain evidence="1">JB14</strain>
    </source>
</reference>
<organism evidence="1 2">
    <name type="scientific">Gymnopus androsaceus JB14</name>
    <dbReference type="NCBI Taxonomy" id="1447944"/>
    <lineage>
        <taxon>Eukaryota</taxon>
        <taxon>Fungi</taxon>
        <taxon>Dikarya</taxon>
        <taxon>Basidiomycota</taxon>
        <taxon>Agaricomycotina</taxon>
        <taxon>Agaricomycetes</taxon>
        <taxon>Agaricomycetidae</taxon>
        <taxon>Agaricales</taxon>
        <taxon>Marasmiineae</taxon>
        <taxon>Omphalotaceae</taxon>
        <taxon>Gymnopus</taxon>
    </lineage>
</organism>
<name>A0A6A4HKX8_9AGAR</name>
<evidence type="ECO:0000313" key="1">
    <source>
        <dbReference type="EMBL" id="KAE9397515.1"/>
    </source>
</evidence>
<proteinExistence type="predicted"/>
<dbReference type="Proteomes" id="UP000799118">
    <property type="component" value="Unassembled WGS sequence"/>
</dbReference>
<evidence type="ECO:0000313" key="2">
    <source>
        <dbReference type="Proteomes" id="UP000799118"/>
    </source>
</evidence>
<accession>A0A6A4HKX8</accession>
<protein>
    <submittedName>
        <fullName evidence="1">Uncharacterized protein</fullName>
    </submittedName>
</protein>
<dbReference type="EMBL" id="ML769496">
    <property type="protein sequence ID" value="KAE9397515.1"/>
    <property type="molecule type" value="Genomic_DNA"/>
</dbReference>
<gene>
    <name evidence="1" type="ORF">BT96DRAFT_71248</name>
</gene>
<keyword evidence="2" id="KW-1185">Reference proteome</keyword>
<dbReference type="AlphaFoldDB" id="A0A6A4HKX8"/>
<sequence>MAPGSAGIATSRGTMVSSSDWCLLANSKNSFLSSHPPSQPHPLTIDSRTHFTSWASPIVSRVSHRCTHFLCSRPPCQPASLNHRFPYPLYLMCKSSHLSTISLLYASENGLNKTAGNMSDSKEHEESGFFTCIMNKLPSFS</sequence>